<feature type="compositionally biased region" description="Basic residues" evidence="1">
    <location>
        <begin position="121"/>
        <end position="139"/>
    </location>
</feature>
<accession>A0A243RBQ7</accession>
<protein>
    <submittedName>
        <fullName evidence="2">Uncharacterized protein</fullName>
    </submittedName>
</protein>
<feature type="region of interest" description="Disordered" evidence="1">
    <location>
        <begin position="110"/>
        <end position="139"/>
    </location>
</feature>
<dbReference type="InterPro" id="IPR002347">
    <property type="entry name" value="SDR_fam"/>
</dbReference>
<gene>
    <name evidence="2" type="ORF">CA983_38540</name>
</gene>
<dbReference type="AlphaFoldDB" id="A0A243RBQ7"/>
<evidence type="ECO:0000313" key="2">
    <source>
        <dbReference type="EMBL" id="OUC92109.1"/>
    </source>
</evidence>
<keyword evidence="3" id="KW-1185">Reference proteome</keyword>
<sequence length="139" mass="15302">MRAPGPSRTSGCLIRRASIQGKCPHVCRGTGHSGARSYSRITRRDEDPRAYREFEKGFPGGRLVDPRDVAEVIVFLLSDRVGGRERRPHRYVLAALAVGTALLAVRLGSRKRGSGGCGCRGRPRSHRRGGARRRRDAGR</sequence>
<organism evidence="2 3">
    <name type="scientific">Streptomyces swartbergensis</name>
    <dbReference type="NCBI Taxonomy" id="487165"/>
    <lineage>
        <taxon>Bacteria</taxon>
        <taxon>Bacillati</taxon>
        <taxon>Actinomycetota</taxon>
        <taxon>Actinomycetes</taxon>
        <taxon>Kitasatosporales</taxon>
        <taxon>Streptomycetaceae</taxon>
        <taxon>Streptomyces</taxon>
    </lineage>
</organism>
<dbReference type="PRINTS" id="PR00081">
    <property type="entry name" value="GDHRDH"/>
</dbReference>
<comment type="caution">
    <text evidence="2">The sequence shown here is derived from an EMBL/GenBank/DDBJ whole genome shotgun (WGS) entry which is preliminary data.</text>
</comment>
<dbReference type="EMBL" id="NGFN01000421">
    <property type="protein sequence ID" value="OUC92109.1"/>
    <property type="molecule type" value="Genomic_DNA"/>
</dbReference>
<reference evidence="2 3" key="1">
    <citation type="submission" date="2017-05" db="EMBL/GenBank/DDBJ databases">
        <title>Biotechnological potential of actinobacteria isolated from South African environments.</title>
        <authorList>
            <person name="Le Roes-Hill M."/>
            <person name="Prins A."/>
            <person name="Durrell K.A."/>
        </authorList>
    </citation>
    <scope>NUCLEOTIDE SEQUENCE [LARGE SCALE GENOMIC DNA]</scope>
    <source>
        <strain evidence="2 3">HMC13</strain>
    </source>
</reference>
<evidence type="ECO:0000313" key="3">
    <source>
        <dbReference type="Proteomes" id="UP000195105"/>
    </source>
</evidence>
<proteinExistence type="predicted"/>
<dbReference type="Proteomes" id="UP000195105">
    <property type="component" value="Unassembled WGS sequence"/>
</dbReference>
<evidence type="ECO:0000256" key="1">
    <source>
        <dbReference type="SAM" id="MobiDB-lite"/>
    </source>
</evidence>
<name>A0A243RBQ7_9ACTN</name>